<dbReference type="Proteomes" id="UP000683417">
    <property type="component" value="Unassembled WGS sequence"/>
</dbReference>
<dbReference type="AlphaFoldDB" id="A0A9W4D815"/>
<organism evidence="1 2">
    <name type="scientific">Blumeria graminis f. sp. triticale</name>
    <dbReference type="NCBI Taxonomy" id="1689686"/>
    <lineage>
        <taxon>Eukaryota</taxon>
        <taxon>Fungi</taxon>
        <taxon>Dikarya</taxon>
        <taxon>Ascomycota</taxon>
        <taxon>Pezizomycotina</taxon>
        <taxon>Leotiomycetes</taxon>
        <taxon>Erysiphales</taxon>
        <taxon>Erysiphaceae</taxon>
        <taxon>Blumeria</taxon>
    </lineage>
</organism>
<name>A0A9W4D815_BLUGR</name>
<gene>
    <name evidence="1" type="ORF">BGTH12_LOCUS7311</name>
</gene>
<evidence type="ECO:0000313" key="2">
    <source>
        <dbReference type="Proteomes" id="UP000683417"/>
    </source>
</evidence>
<dbReference type="EMBL" id="CAJHIT010000010">
    <property type="protein sequence ID" value="CAD6505953.1"/>
    <property type="molecule type" value="Genomic_DNA"/>
</dbReference>
<dbReference type="GO" id="GO:0031490">
    <property type="term" value="F:chromatin DNA binding"/>
    <property type="evidence" value="ECO:0007669"/>
    <property type="project" value="TreeGrafter"/>
</dbReference>
<protein>
    <submittedName>
        <fullName evidence="1">BgTH12-06885</fullName>
    </submittedName>
</protein>
<dbReference type="InterPro" id="IPR044852">
    <property type="entry name" value="WBP2-like"/>
</dbReference>
<evidence type="ECO:0000313" key="1">
    <source>
        <dbReference type="EMBL" id="CAD6505953.1"/>
    </source>
</evidence>
<comment type="caution">
    <text evidence="1">The sequence shown here is derived from an EMBL/GenBank/DDBJ whole genome shotgun (WGS) entry which is preliminary data.</text>
</comment>
<reference evidence="1" key="1">
    <citation type="submission" date="2020-10" db="EMBL/GenBank/DDBJ databases">
        <authorList>
            <person name="Muller C M."/>
        </authorList>
    </citation>
    <scope>NUCLEOTIDE SEQUENCE</scope>
    <source>
        <strain evidence="1">THUN-12</strain>
    </source>
</reference>
<dbReference type="CDD" id="cd13214">
    <property type="entry name" value="PH-GRAM_WBP2"/>
    <property type="match status" value="1"/>
</dbReference>
<sequence length="299" mass="33615">MRSPALSLAQRIRPRIFVCALEPISLRPPDILHCPSLIFLHQSRNFKLFTRIITMSLNWVMTTPQDPGFIRLPNEHILYKSPSRTSIDISSTTEITSAQPFSIKCDSGTIYITNQRLVYLPTKPSSDLKSFSSPILNLQDTYVHAPFFGANYWVGLCKPVPGGGVPPPHPVVDVKLTFREGGAFQFHAIFEQIKERLNQTYAIAHENSRQCVDFSNVDLEPLPVYRPSREDDIPPVLTSSNIIFENEDSIPRSNLSENSNLRPIPNEAPPGYEEMQAQAVWMEVERGLRLEAGRATSAA</sequence>
<dbReference type="GO" id="GO:0003713">
    <property type="term" value="F:transcription coactivator activity"/>
    <property type="evidence" value="ECO:0007669"/>
    <property type="project" value="InterPro"/>
</dbReference>
<dbReference type="PANTHER" id="PTHR31606">
    <property type="entry name" value="WW DOMAIN BINDING PROTEIN 2, ISOFORM E"/>
    <property type="match status" value="1"/>
</dbReference>
<proteinExistence type="predicted"/>
<dbReference type="GO" id="GO:0005634">
    <property type="term" value="C:nucleus"/>
    <property type="evidence" value="ECO:0007669"/>
    <property type="project" value="TreeGrafter"/>
</dbReference>
<dbReference type="PANTHER" id="PTHR31606:SF1">
    <property type="entry name" value="WW DOMAIN BINDING PROTEIN 2, ISOFORM E"/>
    <property type="match status" value="1"/>
</dbReference>
<accession>A0A9W4D815</accession>